<dbReference type="SMART" id="SM00320">
    <property type="entry name" value="WD40"/>
    <property type="match status" value="9"/>
</dbReference>
<organism evidence="6 7">
    <name type="scientific">Ciona intestinalis</name>
    <name type="common">Transparent sea squirt</name>
    <name type="synonym">Ascidia intestinalis</name>
    <dbReference type="NCBI Taxonomy" id="7719"/>
    <lineage>
        <taxon>Eukaryota</taxon>
        <taxon>Metazoa</taxon>
        <taxon>Chordata</taxon>
        <taxon>Tunicata</taxon>
        <taxon>Ascidiacea</taxon>
        <taxon>Phlebobranchia</taxon>
        <taxon>Cionidae</taxon>
        <taxon>Ciona</taxon>
    </lineage>
</organism>
<dbReference type="InParanoid" id="F6XCG6"/>
<dbReference type="GO" id="GO:0006364">
    <property type="term" value="P:rRNA processing"/>
    <property type="evidence" value="ECO:0000318"/>
    <property type="project" value="GO_Central"/>
</dbReference>
<keyword evidence="7" id="KW-1185">Reference proteome</keyword>
<accession>F6XCG6</accession>
<dbReference type="PANTHER" id="PTHR22840:SF12">
    <property type="entry name" value="WD REPEAT-CONTAINING PROTEIN 36"/>
    <property type="match status" value="1"/>
</dbReference>
<dbReference type="HOGENOM" id="CLU_002774_2_0_1"/>
<evidence type="ECO:0000256" key="1">
    <source>
        <dbReference type="ARBA" id="ARBA00022574"/>
    </source>
</evidence>
<feature type="domain" description="WDR36/Utp21 C-terminal" evidence="4">
    <location>
        <begin position="701"/>
        <end position="903"/>
    </location>
</feature>
<dbReference type="Pfam" id="PF25168">
    <property type="entry name" value="Beta-prop_WDR36-Utp21_2nd"/>
    <property type="match status" value="1"/>
</dbReference>
<dbReference type="InterPro" id="IPR019775">
    <property type="entry name" value="WD40_repeat_CS"/>
</dbReference>
<protein>
    <submittedName>
        <fullName evidence="6">WD repeat-containing protein 36-like</fullName>
    </submittedName>
</protein>
<proteinExistence type="predicted"/>
<dbReference type="InterPro" id="IPR015943">
    <property type="entry name" value="WD40/YVTN_repeat-like_dom_sf"/>
</dbReference>
<keyword evidence="1 3" id="KW-0853">WD repeat</keyword>
<dbReference type="STRING" id="7719.ENSCINP00000011758"/>
<dbReference type="PROSITE" id="PS00678">
    <property type="entry name" value="WD_REPEATS_1"/>
    <property type="match status" value="1"/>
</dbReference>
<dbReference type="GO" id="GO:0032040">
    <property type="term" value="C:small-subunit processome"/>
    <property type="evidence" value="ECO:0000318"/>
    <property type="project" value="GO_Central"/>
</dbReference>
<dbReference type="Gene3D" id="2.130.10.10">
    <property type="entry name" value="YVTN repeat-like/Quinoprotein amine dehydrogenase"/>
    <property type="match status" value="2"/>
</dbReference>
<dbReference type="PROSITE" id="PS50294">
    <property type="entry name" value="WD_REPEATS_REGION"/>
    <property type="match status" value="2"/>
</dbReference>
<sequence>NMGNQSKIFEGFKALGLHSSHIRHVIRLHRRLNDFYVIVPVGKVFHTYNCSKLGICYVSNSHPQDIECIAVDSFLVYTGCQNVVRVFEYNTQIKYTLEGHTSDVHLIHPLGKHLISVDKSNCVKIWHVQTGEQYLNIEFSSSVFEITTLVHPSTYVNKVLFGSKQGLLQLWNVSRNKMLYEFGPWKDSRITCLEQSSAVDIIGVGTETGDILLLNLKTGDVLMKFMQDYGPVTCISFLTDGSSTMATGTVSGHICLWDLEEKILKGLMSNAHAASVAGLTFIPSQPLMVTNAADNTIKIWAFDTEDGMGRLLRERSGHYGPPVKVRFHDETSVISSGYDSTIRLFSCVHSSKDKNFGQASMNRAQAKKKGIRIDDKKLPPVVEFCVERARESQWDGLVAVHYRHPLATSWNVKCSRMGSHKFLHDRFKTAGKGEKKLVSFKNHHVTSVALTACGNFTLIGYSTGHLDMYNIQSGIHRGTYVDKSLGKTAGDKAHSASVVGVAVDALNQITVTAGNEKCFKFWRFKENTILDKLELDCVPSQINLHRDSGMVAVACNDFSVKVVDIDTRKVVRNFTHHTGVINDLCWSSDARWLITASSDCTVRTWDLPSATLIDCFAVDNAVTSLNLSPNCDMLATSHVDDLGVYIWSNRYLYSHISLQPLPLDYEPDDAVDLPLTIPLPVSEVAETPDEEKQANEDIKCEQLESNLITLACLPQSRWANLLQLDVIKQRNKPKEAPKVPKSAPFFLPTASALVPSFITDPDVKDTDSSKITSLKSIENFSEFAAILNNCSSIENYSSALEYLKKQGPSAIDTALRSLDPFCGGSNALLEIFLDFVEEIFISRRDFEAIQAYFGLFLKIHADTLASIPGVESKLERILKRQEEDRKEISYLLNQAMCVTNFIKSAGI</sequence>
<evidence type="ECO:0000256" key="2">
    <source>
        <dbReference type="ARBA" id="ARBA00022737"/>
    </source>
</evidence>
<evidence type="ECO:0000259" key="4">
    <source>
        <dbReference type="Pfam" id="PF04192"/>
    </source>
</evidence>
<dbReference type="PANTHER" id="PTHR22840">
    <property type="entry name" value="WD REPEAT-CONTAINING PROTEIN 36"/>
    <property type="match status" value="1"/>
</dbReference>
<reference evidence="6" key="2">
    <citation type="submission" date="2025-08" db="UniProtKB">
        <authorList>
            <consortium name="Ensembl"/>
        </authorList>
    </citation>
    <scope>IDENTIFICATION</scope>
</reference>
<evidence type="ECO:0000313" key="6">
    <source>
        <dbReference type="Ensembl" id="ENSCINP00000011758.3"/>
    </source>
</evidence>
<name>F6XCG6_CIOIN</name>
<feature type="domain" description="WDR36/Utp21 N-terminal" evidence="5">
    <location>
        <begin position="37"/>
        <end position="303"/>
    </location>
</feature>
<dbReference type="Pfam" id="PF25171">
    <property type="entry name" value="Beta-prop_WDR36-Utp21_1st"/>
    <property type="match status" value="1"/>
</dbReference>
<gene>
    <name evidence="6" type="primary">LOC100186454</name>
</gene>
<feature type="repeat" description="WD" evidence="3">
    <location>
        <begin position="269"/>
        <end position="310"/>
    </location>
</feature>
<dbReference type="InterPro" id="IPR001680">
    <property type="entry name" value="WD40_rpt"/>
</dbReference>
<dbReference type="PROSITE" id="PS50082">
    <property type="entry name" value="WD_REPEATS_2"/>
    <property type="match status" value="2"/>
</dbReference>
<dbReference type="SUPFAM" id="SSF101908">
    <property type="entry name" value="Putative isomerase YbhE"/>
    <property type="match status" value="1"/>
</dbReference>
<dbReference type="Proteomes" id="UP000008144">
    <property type="component" value="Unassembled WGS sequence"/>
</dbReference>
<dbReference type="AlphaFoldDB" id="F6XCG6"/>
<dbReference type="Ensembl" id="ENSCINT00000011758.3">
    <property type="protein sequence ID" value="ENSCINP00000011758.3"/>
    <property type="gene ID" value="ENSCING00000005687.3"/>
</dbReference>
<reference evidence="7" key="1">
    <citation type="journal article" date="2002" name="Science">
        <title>The draft genome of Ciona intestinalis: insights into chordate and vertebrate origins.</title>
        <authorList>
            <person name="Dehal P."/>
            <person name="Satou Y."/>
            <person name="Campbell R.K."/>
            <person name="Chapman J."/>
            <person name="Degnan B."/>
            <person name="De Tomaso A."/>
            <person name="Davidson B."/>
            <person name="Di Gregorio A."/>
            <person name="Gelpke M."/>
            <person name="Goodstein D.M."/>
            <person name="Harafuji N."/>
            <person name="Hastings K.E."/>
            <person name="Ho I."/>
            <person name="Hotta K."/>
            <person name="Huang W."/>
            <person name="Kawashima T."/>
            <person name="Lemaire P."/>
            <person name="Martinez D."/>
            <person name="Meinertzhagen I.A."/>
            <person name="Necula S."/>
            <person name="Nonaka M."/>
            <person name="Putnam N."/>
            <person name="Rash S."/>
            <person name="Saiga H."/>
            <person name="Satake M."/>
            <person name="Terry A."/>
            <person name="Yamada L."/>
            <person name="Wang H.G."/>
            <person name="Awazu S."/>
            <person name="Azumi K."/>
            <person name="Boore J."/>
            <person name="Branno M."/>
            <person name="Chin-Bow S."/>
            <person name="DeSantis R."/>
            <person name="Doyle S."/>
            <person name="Francino P."/>
            <person name="Keys D.N."/>
            <person name="Haga S."/>
            <person name="Hayashi H."/>
            <person name="Hino K."/>
            <person name="Imai K.S."/>
            <person name="Inaba K."/>
            <person name="Kano S."/>
            <person name="Kobayashi K."/>
            <person name="Kobayashi M."/>
            <person name="Lee B.I."/>
            <person name="Makabe K.W."/>
            <person name="Manohar C."/>
            <person name="Matassi G."/>
            <person name="Medina M."/>
            <person name="Mochizuki Y."/>
            <person name="Mount S."/>
            <person name="Morishita T."/>
            <person name="Miura S."/>
            <person name="Nakayama A."/>
            <person name="Nishizaka S."/>
            <person name="Nomoto H."/>
            <person name="Ohta F."/>
            <person name="Oishi K."/>
            <person name="Rigoutsos I."/>
            <person name="Sano M."/>
            <person name="Sasaki A."/>
            <person name="Sasakura Y."/>
            <person name="Shoguchi E."/>
            <person name="Shin-i T."/>
            <person name="Spagnuolo A."/>
            <person name="Stainier D."/>
            <person name="Suzuki M.M."/>
            <person name="Tassy O."/>
            <person name="Takatori N."/>
            <person name="Tokuoka M."/>
            <person name="Yagi K."/>
            <person name="Yoshizaki F."/>
            <person name="Wada S."/>
            <person name="Zhang C."/>
            <person name="Hyatt P.D."/>
            <person name="Larimer F."/>
            <person name="Detter C."/>
            <person name="Doggett N."/>
            <person name="Glavina T."/>
            <person name="Hawkins T."/>
            <person name="Richardson P."/>
            <person name="Lucas S."/>
            <person name="Kohara Y."/>
            <person name="Levine M."/>
            <person name="Satoh N."/>
            <person name="Rokhsar D.S."/>
        </authorList>
    </citation>
    <scope>NUCLEOTIDE SEQUENCE [LARGE SCALE GENOMIC DNA]</scope>
</reference>
<keyword evidence="2" id="KW-0677">Repeat</keyword>
<reference evidence="6" key="3">
    <citation type="submission" date="2025-09" db="UniProtKB">
        <authorList>
            <consortium name="Ensembl"/>
        </authorList>
    </citation>
    <scope>IDENTIFICATION</scope>
</reference>
<dbReference type="GO" id="GO:0034388">
    <property type="term" value="C:Pwp2p-containing subcomplex of 90S preribosome"/>
    <property type="evidence" value="ECO:0000318"/>
    <property type="project" value="GO_Central"/>
</dbReference>
<dbReference type="Pfam" id="PF04192">
    <property type="entry name" value="Utp21"/>
    <property type="match status" value="1"/>
</dbReference>
<evidence type="ECO:0000259" key="5">
    <source>
        <dbReference type="Pfam" id="PF25171"/>
    </source>
</evidence>
<dbReference type="GeneTree" id="ENSGT00940000153662"/>
<evidence type="ECO:0000256" key="3">
    <source>
        <dbReference type="PROSITE-ProRule" id="PRU00221"/>
    </source>
</evidence>
<dbReference type="SUPFAM" id="SSF50978">
    <property type="entry name" value="WD40 repeat-like"/>
    <property type="match status" value="1"/>
</dbReference>
<evidence type="ECO:0000313" key="7">
    <source>
        <dbReference type="Proteomes" id="UP000008144"/>
    </source>
</evidence>
<dbReference type="InterPro" id="IPR007319">
    <property type="entry name" value="WDR36/Utp21_C"/>
</dbReference>
<feature type="repeat" description="WD" evidence="3">
    <location>
        <begin position="574"/>
        <end position="615"/>
    </location>
</feature>
<dbReference type="OMA" id="CIYAWRA"/>
<dbReference type="InterPro" id="IPR059157">
    <property type="entry name" value="WDR36-Utp21_N"/>
</dbReference>
<dbReference type="FunCoup" id="F6XCG6">
    <property type="interactions" value="743"/>
</dbReference>
<dbReference type="FunFam" id="2.130.10.10:FF:000109">
    <property type="entry name" value="WD repeat domain 36"/>
    <property type="match status" value="1"/>
</dbReference>
<dbReference type="InterPro" id="IPR036322">
    <property type="entry name" value="WD40_repeat_dom_sf"/>
</dbReference>